<comment type="caution">
    <text evidence="2">The sequence shown here is derived from an EMBL/GenBank/DDBJ whole genome shotgun (WGS) entry which is preliminary data.</text>
</comment>
<dbReference type="Pfam" id="PF04851">
    <property type="entry name" value="ResIII"/>
    <property type="match status" value="1"/>
</dbReference>
<organism evidence="2 3">
    <name type="scientific">Haemophilus haemolyticus</name>
    <dbReference type="NCBI Taxonomy" id="726"/>
    <lineage>
        <taxon>Bacteria</taxon>
        <taxon>Pseudomonadati</taxon>
        <taxon>Pseudomonadota</taxon>
        <taxon>Gammaproteobacteria</taxon>
        <taxon>Pasteurellales</taxon>
        <taxon>Pasteurellaceae</taxon>
        <taxon>Haemophilus</taxon>
    </lineage>
</organism>
<accession>A0AAQ1YM92</accession>
<dbReference type="GO" id="GO:0005524">
    <property type="term" value="F:ATP binding"/>
    <property type="evidence" value="ECO:0007669"/>
    <property type="project" value="InterPro"/>
</dbReference>
<evidence type="ECO:0000313" key="3">
    <source>
        <dbReference type="Proteomes" id="UP000294998"/>
    </source>
</evidence>
<evidence type="ECO:0000259" key="1">
    <source>
        <dbReference type="Pfam" id="PF04851"/>
    </source>
</evidence>
<sequence length="884" mass="100863">MQLKKYQQEAMQCISGYFLNCLQNDAATAFKQIQPDFDYKTPSKDSHLSRIPYVCVRIPTGGGKTLLAAHSIAQVATDYLQQEFPMTLWLVPSKTIKTQTAEALKNPEHPYRKALDKAFNREVLVIEAEQFELIRPQHLSNKAIVVVSTIQNFRVEEKDGRKIYAFNENLTAHFERIPASVKAMLDKVQDGDLQENGLAAKYLGQVKCSFANLLKAYRPLIIVDEAHNARTSLTFDVLANLMPSAILEFTATPNQDRKAGSNILYHVSAGALKAEEMIKLPIVLREHKTWQNAVDNAVIERKSLEVKAQNELDYLRPIVLFQAEPKNGNVTVDVLKRYLMEDLSIDEAEIAVVTGSQHELDDVDIASPTCKINYVITVEALKEGWDCPFAYVFCSVQNVGSSKEAEQLLGRVLRMPYAKRRIIEDLNRAYAHLSSARFGETARNLEDRLIGMGFEALEVAQMLQTPTQQTLDDLDDLPLFTPNQLQTVFELSKMPDVEKLSETERGQLKITEQSGENGKVFLMQVEGTVSENLQKVITKTASGNAKTKLEQSIEIHNAKVAQQASPAQRGEVFPTIPQLCLSIQGELELADPELLLDYYGWNLLDFPAKLDRFRWQDDSQGFEIDIDGNKLRYHVQQTELTFSDDWLDISENEFIRWLDQHLKLPDVSQTESLAFLRKLISNLLAQPNTTLTALIRQKFNLLREVKNLIDDYRQQAVKNHYQGSLFGDNEEITVCLTERYQFSFSPEYFTPQAPFYTGRYKFQKHYFAHIEQMKDKGEEYDCAVVLDSLPQVKYWIRNPVHRGFSLPLAKDNFYPDFLAVLNDGRILVVEYKGKPYETNDDSKEKCLIAEQWEKLSNGQCLFLMAVKKDSFGRDVRTQLLNKIS</sequence>
<name>A0AAQ1YM92_HAEHA</name>
<dbReference type="Gene3D" id="3.40.50.300">
    <property type="entry name" value="P-loop containing nucleotide triphosphate hydrolases"/>
    <property type="match status" value="2"/>
</dbReference>
<dbReference type="PANTHER" id="PTHR47396:SF1">
    <property type="entry name" value="ATP-DEPENDENT HELICASE IRC3-RELATED"/>
    <property type="match status" value="1"/>
</dbReference>
<dbReference type="InterPro" id="IPR050742">
    <property type="entry name" value="Helicase_Restrict-Modif_Enz"/>
</dbReference>
<dbReference type="InterPro" id="IPR006935">
    <property type="entry name" value="Helicase/UvrB_N"/>
</dbReference>
<dbReference type="EMBL" id="RWKG01000003">
    <property type="protein sequence ID" value="TDN44132.1"/>
    <property type="molecule type" value="Genomic_DNA"/>
</dbReference>
<reference evidence="2 3" key="1">
    <citation type="submission" date="2018-12" db="EMBL/GenBank/DDBJ databases">
        <authorList>
            <person name="Fluit A.C."/>
        </authorList>
    </citation>
    <scope>NUCLEOTIDE SEQUENCE [LARGE SCALE GENOMIC DNA]</scope>
    <source>
        <strain evidence="2 3">16-549009</strain>
    </source>
</reference>
<protein>
    <recommendedName>
        <fullName evidence="1">Helicase/UvrB N-terminal domain-containing protein</fullName>
    </recommendedName>
</protein>
<feature type="domain" description="Helicase/UvrB N-terminal" evidence="1">
    <location>
        <begin position="2"/>
        <end position="254"/>
    </location>
</feature>
<dbReference type="AlphaFoldDB" id="A0AAQ1YM92"/>
<dbReference type="Proteomes" id="UP000294998">
    <property type="component" value="Unassembled WGS sequence"/>
</dbReference>
<dbReference type="GO" id="GO:0016787">
    <property type="term" value="F:hydrolase activity"/>
    <property type="evidence" value="ECO:0007669"/>
    <property type="project" value="InterPro"/>
</dbReference>
<gene>
    <name evidence="2" type="ORF">EGH31_0181</name>
</gene>
<dbReference type="SUPFAM" id="SSF52540">
    <property type="entry name" value="P-loop containing nucleoside triphosphate hydrolases"/>
    <property type="match status" value="2"/>
</dbReference>
<dbReference type="GO" id="GO:0005829">
    <property type="term" value="C:cytosol"/>
    <property type="evidence" value="ECO:0007669"/>
    <property type="project" value="TreeGrafter"/>
</dbReference>
<proteinExistence type="predicted"/>
<dbReference type="RefSeq" id="WP_243725193.1">
    <property type="nucleotide sequence ID" value="NZ_RWKG01000003.1"/>
</dbReference>
<dbReference type="GO" id="GO:0003677">
    <property type="term" value="F:DNA binding"/>
    <property type="evidence" value="ECO:0007669"/>
    <property type="project" value="InterPro"/>
</dbReference>
<evidence type="ECO:0000313" key="2">
    <source>
        <dbReference type="EMBL" id="TDN44132.1"/>
    </source>
</evidence>
<dbReference type="InterPro" id="IPR027417">
    <property type="entry name" value="P-loop_NTPase"/>
</dbReference>
<dbReference type="PANTHER" id="PTHR47396">
    <property type="entry name" value="TYPE I RESTRICTION ENZYME ECOKI R PROTEIN"/>
    <property type="match status" value="1"/>
</dbReference>